<dbReference type="InterPro" id="IPR007264">
    <property type="entry name" value="H/ACA_rnp_Nop10"/>
</dbReference>
<name>A0A2V2N4Z0_9EURY</name>
<dbReference type="SUPFAM" id="SSF144210">
    <property type="entry name" value="Nop10-like SnoRNP"/>
    <property type="match status" value="1"/>
</dbReference>
<dbReference type="GeneID" id="97550255"/>
<proteinExistence type="inferred from homology"/>
<evidence type="ECO:0000313" key="7">
    <source>
        <dbReference type="Proteomes" id="UP000245657"/>
    </source>
</evidence>
<evidence type="ECO:0000256" key="1">
    <source>
        <dbReference type="ARBA" id="ARBA00009462"/>
    </source>
</evidence>
<dbReference type="GO" id="GO:0006364">
    <property type="term" value="P:rRNA processing"/>
    <property type="evidence" value="ECO:0007669"/>
    <property type="project" value="UniProtKB-KW"/>
</dbReference>
<evidence type="ECO:0000256" key="4">
    <source>
        <dbReference type="ARBA" id="ARBA00023274"/>
    </source>
</evidence>
<organism evidence="6 7">
    <name type="scientific">Methanospirillum lacunae</name>
    <dbReference type="NCBI Taxonomy" id="668570"/>
    <lineage>
        <taxon>Archaea</taxon>
        <taxon>Methanobacteriati</taxon>
        <taxon>Methanobacteriota</taxon>
        <taxon>Stenosarchaea group</taxon>
        <taxon>Methanomicrobia</taxon>
        <taxon>Methanomicrobiales</taxon>
        <taxon>Methanospirillaceae</taxon>
        <taxon>Methanospirillum</taxon>
    </lineage>
</organism>
<evidence type="ECO:0000313" key="6">
    <source>
        <dbReference type="EMBL" id="PWR71588.1"/>
    </source>
</evidence>
<dbReference type="Gene3D" id="2.20.28.40">
    <property type="entry name" value="H/ACA ribonucleoprotein complex, subunit Nop10"/>
    <property type="match status" value="1"/>
</dbReference>
<dbReference type="RefSeq" id="WP_109969206.1">
    <property type="nucleotide sequence ID" value="NZ_CP176093.1"/>
</dbReference>
<feature type="region of interest" description="Disordered" evidence="5">
    <location>
        <begin position="25"/>
        <end position="49"/>
    </location>
</feature>
<comment type="caution">
    <text evidence="6">The sequence shown here is derived from an EMBL/GenBank/DDBJ whole genome shotgun (WGS) entry which is preliminary data.</text>
</comment>
<dbReference type="Proteomes" id="UP000245657">
    <property type="component" value="Unassembled WGS sequence"/>
</dbReference>
<dbReference type="GO" id="GO:1990904">
    <property type="term" value="C:ribonucleoprotein complex"/>
    <property type="evidence" value="ECO:0007669"/>
    <property type="project" value="UniProtKB-KW"/>
</dbReference>
<dbReference type="AlphaFoldDB" id="A0A2V2N4Z0"/>
<dbReference type="EMBL" id="QGMY01000008">
    <property type="protein sequence ID" value="PWR71588.1"/>
    <property type="molecule type" value="Genomic_DNA"/>
</dbReference>
<protein>
    <submittedName>
        <fullName evidence="6">Ribosome biogenesis protein</fullName>
    </submittedName>
</protein>
<dbReference type="Pfam" id="PF04135">
    <property type="entry name" value="Nop10p"/>
    <property type="match status" value="1"/>
</dbReference>
<dbReference type="InterPro" id="IPR036756">
    <property type="entry name" value="H/ACA_rnp_Nop10_sf"/>
</dbReference>
<dbReference type="NCBIfam" id="NF009623">
    <property type="entry name" value="PRK13130.1"/>
    <property type="match status" value="1"/>
</dbReference>
<comment type="similarity">
    <text evidence="1">Belongs to the NOP10 family.</text>
</comment>
<keyword evidence="4" id="KW-0687">Ribonucleoprotein</keyword>
<reference evidence="6 7" key="1">
    <citation type="submission" date="2018-05" db="EMBL/GenBank/DDBJ databases">
        <title>Draft genome of Methanospirillum lacunae Ki8-1.</title>
        <authorList>
            <person name="Dueholm M.S."/>
            <person name="Nielsen P.H."/>
            <person name="Bakmann L.F."/>
            <person name="Otzen D.E."/>
        </authorList>
    </citation>
    <scope>NUCLEOTIDE SEQUENCE [LARGE SCALE GENOMIC DNA]</scope>
    <source>
        <strain evidence="6 7">Ki8-1</strain>
    </source>
</reference>
<dbReference type="GO" id="GO:0001522">
    <property type="term" value="P:pseudouridine synthesis"/>
    <property type="evidence" value="ECO:0007669"/>
    <property type="project" value="InterPro"/>
</dbReference>
<keyword evidence="2" id="KW-0690">Ribosome biogenesis</keyword>
<keyword evidence="3" id="KW-0698">rRNA processing</keyword>
<evidence type="ECO:0000256" key="2">
    <source>
        <dbReference type="ARBA" id="ARBA00022517"/>
    </source>
</evidence>
<keyword evidence="7" id="KW-1185">Reference proteome</keyword>
<dbReference type="OrthoDB" id="7259at2157"/>
<accession>A0A2V2N4Z0</accession>
<gene>
    <name evidence="6" type="ORF">DK846_12090</name>
</gene>
<dbReference type="GO" id="GO:0030515">
    <property type="term" value="F:snoRNA binding"/>
    <property type="evidence" value="ECO:0007669"/>
    <property type="project" value="InterPro"/>
</dbReference>
<evidence type="ECO:0000256" key="3">
    <source>
        <dbReference type="ARBA" id="ARBA00022552"/>
    </source>
</evidence>
<evidence type="ECO:0000256" key="5">
    <source>
        <dbReference type="SAM" id="MobiDB-lite"/>
    </source>
</evidence>
<sequence>MKGRIRQCPVDHLYTLSETCPQCGHPTVTPHPARYSPQDRLGSYRRMAR</sequence>